<comment type="caution">
    <text evidence="5">The sequence shown here is derived from an EMBL/GenBank/DDBJ whole genome shotgun (WGS) entry which is preliminary data.</text>
</comment>
<dbReference type="InterPro" id="IPR050228">
    <property type="entry name" value="Carboxylesterase_BioH"/>
</dbReference>
<organism evidence="5 6">
    <name type="scientific">Diaporthe vaccinii</name>
    <dbReference type="NCBI Taxonomy" id="105482"/>
    <lineage>
        <taxon>Eukaryota</taxon>
        <taxon>Fungi</taxon>
        <taxon>Dikarya</taxon>
        <taxon>Ascomycota</taxon>
        <taxon>Pezizomycotina</taxon>
        <taxon>Sordariomycetes</taxon>
        <taxon>Sordariomycetidae</taxon>
        <taxon>Diaporthales</taxon>
        <taxon>Diaporthaceae</taxon>
        <taxon>Diaporthe</taxon>
        <taxon>Diaporthe eres species complex</taxon>
    </lineage>
</organism>
<dbReference type="PRINTS" id="PR00793">
    <property type="entry name" value="PROAMNOPTASE"/>
</dbReference>
<feature type="region of interest" description="Disordered" evidence="3">
    <location>
        <begin position="361"/>
        <end position="383"/>
    </location>
</feature>
<name>A0ABR4EVE2_9PEZI</name>
<dbReference type="PANTHER" id="PTHR43194">
    <property type="entry name" value="HYDROLASE ALPHA/BETA FOLD FAMILY"/>
    <property type="match status" value="1"/>
</dbReference>
<dbReference type="InterPro" id="IPR000073">
    <property type="entry name" value="AB_hydrolase_1"/>
</dbReference>
<reference evidence="5 6" key="1">
    <citation type="submission" date="2024-03" db="EMBL/GenBank/DDBJ databases">
        <title>A high-quality draft genome sequence of Diaporthe vaccinii, a causative agent of upright dieback and viscid rot disease in cranberry plants.</title>
        <authorList>
            <person name="Sarrasin M."/>
            <person name="Lang B.F."/>
            <person name="Burger G."/>
        </authorList>
    </citation>
    <scope>NUCLEOTIDE SEQUENCE [LARGE SCALE GENOMIC DNA]</scope>
    <source>
        <strain evidence="5 6">IS7</strain>
    </source>
</reference>
<protein>
    <recommendedName>
        <fullName evidence="4">AB hydrolase-1 domain-containing protein</fullName>
    </recommendedName>
</protein>
<evidence type="ECO:0000313" key="6">
    <source>
        <dbReference type="Proteomes" id="UP001600888"/>
    </source>
</evidence>
<evidence type="ECO:0000313" key="5">
    <source>
        <dbReference type="EMBL" id="KAL2286413.1"/>
    </source>
</evidence>
<dbReference type="InterPro" id="IPR002410">
    <property type="entry name" value="Peptidase_S33"/>
</dbReference>
<comment type="similarity">
    <text evidence="1">Belongs to the peptidase S33 family.</text>
</comment>
<dbReference type="Proteomes" id="UP001600888">
    <property type="component" value="Unassembled WGS sequence"/>
</dbReference>
<gene>
    <name evidence="5" type="ORF">FJTKL_06797</name>
</gene>
<feature type="domain" description="AB hydrolase-1" evidence="4">
    <location>
        <begin position="38"/>
        <end position="155"/>
    </location>
</feature>
<sequence length="401" mass="45519">MAQASFKDGTIPFTIPGRGDIPCFTYYKIFGDLSSGAPPVVVLHGGPGAGHEYLLPFAKLWPQYGLPVIFYDQIGCASSTHLPQTAGDKEFWQEALFIAELNNLLDCLHLRDGPGFHLLGQSWGGMFGATFAASRPKGLRRLVLASGLASKDLSIRSIQLRRGELPKEVLQVMEEYEQEQDYENPVYLQAQMVFNKTFVCRQEPPPPELLPAFKNLRDDKTVYSTMYVFSSSVLFYPVVDWSFLHCFEAVELIRAARSVGVFCPSFIISYLRCSSDTLQPVPLINLISLFNRIIYSQSHFRPQVRPVHPCAHRLDARMDKHPEAATDHRANSDLQRRVRHIARHSSRAVFRAYPSRTLGHIPRVRPSVSSRGRGSKRKGSESRWWFPHPEPRCCKRRAYVE</sequence>
<proteinExistence type="inferred from homology"/>
<dbReference type="PANTHER" id="PTHR43194:SF2">
    <property type="entry name" value="PEROXISOMAL MEMBRANE PROTEIN LPX1"/>
    <property type="match status" value="1"/>
</dbReference>
<evidence type="ECO:0000256" key="3">
    <source>
        <dbReference type="SAM" id="MobiDB-lite"/>
    </source>
</evidence>
<evidence type="ECO:0000256" key="1">
    <source>
        <dbReference type="ARBA" id="ARBA00010088"/>
    </source>
</evidence>
<dbReference type="InterPro" id="IPR029058">
    <property type="entry name" value="AB_hydrolase_fold"/>
</dbReference>
<dbReference type="EMBL" id="JBAWTH010000024">
    <property type="protein sequence ID" value="KAL2286413.1"/>
    <property type="molecule type" value="Genomic_DNA"/>
</dbReference>
<dbReference type="Pfam" id="PF00561">
    <property type="entry name" value="Abhydrolase_1"/>
    <property type="match status" value="1"/>
</dbReference>
<keyword evidence="6" id="KW-1185">Reference proteome</keyword>
<accession>A0ABR4EVE2</accession>
<keyword evidence="2" id="KW-0378">Hydrolase</keyword>
<evidence type="ECO:0000259" key="4">
    <source>
        <dbReference type="Pfam" id="PF00561"/>
    </source>
</evidence>
<dbReference type="Gene3D" id="3.40.50.1820">
    <property type="entry name" value="alpha/beta hydrolase"/>
    <property type="match status" value="1"/>
</dbReference>
<evidence type="ECO:0000256" key="2">
    <source>
        <dbReference type="ARBA" id="ARBA00022801"/>
    </source>
</evidence>
<dbReference type="SUPFAM" id="SSF53474">
    <property type="entry name" value="alpha/beta-Hydrolases"/>
    <property type="match status" value="1"/>
</dbReference>